<accession>A0AAU7ZM20</accession>
<dbReference type="AlphaFoldDB" id="A0AAU7ZM20"/>
<reference evidence="1" key="1">
    <citation type="submission" date="2023-08" db="EMBL/GenBank/DDBJ databases">
        <authorList>
            <person name="Messyasz A."/>
            <person name="Mannisto M.K."/>
            <person name="Kerkhof L.J."/>
            <person name="Haggblom M."/>
        </authorList>
    </citation>
    <scope>NUCLEOTIDE SEQUENCE</scope>
    <source>
        <strain evidence="1">X5P6</strain>
    </source>
</reference>
<evidence type="ECO:0000313" key="1">
    <source>
        <dbReference type="EMBL" id="XCB32271.1"/>
    </source>
</evidence>
<reference evidence="1" key="2">
    <citation type="journal article" date="2024" name="Environ. Microbiol.">
        <title>Genome analysis and description of Tunturibacter gen. nov. expands the diversity of Terriglobia in tundra soils.</title>
        <authorList>
            <person name="Messyasz A."/>
            <person name="Mannisto M.K."/>
            <person name="Kerkhof L.J."/>
            <person name="Haggblom M.M."/>
        </authorList>
    </citation>
    <scope>NUCLEOTIDE SEQUENCE</scope>
    <source>
        <strain evidence="1">X5P6</strain>
    </source>
</reference>
<sequence length="95" mass="10429">MTEILPNMTAYITLVSPLESTALAFAPLSRRSLTSLSLPLKEAPIKAVPPEWSLICVRPVLQKELGDLEVIVVGCKDERSVALIVRLIHVSFCTE</sequence>
<name>A0AAU7ZM20_9BACT</name>
<gene>
    <name evidence="1" type="ORF">RBB77_17755</name>
</gene>
<dbReference type="EMBL" id="CP132942">
    <property type="protein sequence ID" value="XCB32271.1"/>
    <property type="molecule type" value="Genomic_DNA"/>
</dbReference>
<protein>
    <submittedName>
        <fullName evidence="1">Uncharacterized protein</fullName>
    </submittedName>
</protein>
<proteinExistence type="predicted"/>
<organism evidence="1">
    <name type="scientific">Tunturiibacter psychrotolerans</name>
    <dbReference type="NCBI Taxonomy" id="3069686"/>
    <lineage>
        <taxon>Bacteria</taxon>
        <taxon>Pseudomonadati</taxon>
        <taxon>Acidobacteriota</taxon>
        <taxon>Terriglobia</taxon>
        <taxon>Terriglobales</taxon>
        <taxon>Acidobacteriaceae</taxon>
        <taxon>Tunturiibacter</taxon>
    </lineage>
</organism>
<dbReference type="KEGG" id="tpsc:RBB77_17755"/>